<dbReference type="CDD" id="cd17365">
    <property type="entry name" value="MFS_PcaK_like"/>
    <property type="match status" value="1"/>
</dbReference>
<protein>
    <submittedName>
        <fullName evidence="7">4-hydroxybenzoate transporter PcaK</fullName>
    </submittedName>
</protein>
<gene>
    <name evidence="7" type="primary">pcaK_3</name>
    <name evidence="7" type="ORF">LMG31506_04410</name>
</gene>
<keyword evidence="2 5" id="KW-0812">Transmembrane</keyword>
<feature type="domain" description="Major facilitator superfamily (MFS) profile" evidence="6">
    <location>
        <begin position="71"/>
        <end position="485"/>
    </location>
</feature>
<feature type="transmembrane region" description="Helical" evidence="5">
    <location>
        <begin position="310"/>
        <end position="331"/>
    </location>
</feature>
<evidence type="ECO:0000313" key="7">
    <source>
        <dbReference type="EMBL" id="CAG2151434.1"/>
    </source>
</evidence>
<feature type="transmembrane region" description="Helical" evidence="5">
    <location>
        <begin position="343"/>
        <end position="363"/>
    </location>
</feature>
<evidence type="ECO:0000256" key="5">
    <source>
        <dbReference type="SAM" id="Phobius"/>
    </source>
</evidence>
<evidence type="ECO:0000256" key="3">
    <source>
        <dbReference type="ARBA" id="ARBA00022989"/>
    </source>
</evidence>
<keyword evidence="8" id="KW-1185">Reference proteome</keyword>
<evidence type="ECO:0000256" key="4">
    <source>
        <dbReference type="ARBA" id="ARBA00023136"/>
    </source>
</evidence>
<feature type="transmembrane region" description="Helical" evidence="5">
    <location>
        <begin position="433"/>
        <end position="453"/>
    </location>
</feature>
<proteinExistence type="predicted"/>
<organism evidence="7 8">
    <name type="scientific">Cupriavidus yeoncheonensis</name>
    <dbReference type="NCBI Taxonomy" id="1462994"/>
    <lineage>
        <taxon>Bacteria</taxon>
        <taxon>Pseudomonadati</taxon>
        <taxon>Pseudomonadota</taxon>
        <taxon>Betaproteobacteria</taxon>
        <taxon>Burkholderiales</taxon>
        <taxon>Burkholderiaceae</taxon>
        <taxon>Cupriavidus</taxon>
    </lineage>
</organism>
<dbReference type="InterPro" id="IPR011701">
    <property type="entry name" value="MFS"/>
</dbReference>
<dbReference type="AlphaFoldDB" id="A0A916IW17"/>
<feature type="transmembrane region" description="Helical" evidence="5">
    <location>
        <begin position="105"/>
        <end position="129"/>
    </location>
</feature>
<feature type="transmembrane region" description="Helical" evidence="5">
    <location>
        <begin position="136"/>
        <end position="154"/>
    </location>
</feature>
<evidence type="ECO:0000256" key="1">
    <source>
        <dbReference type="ARBA" id="ARBA00004141"/>
    </source>
</evidence>
<evidence type="ECO:0000259" key="6">
    <source>
        <dbReference type="PROSITE" id="PS50850"/>
    </source>
</evidence>
<dbReference type="Proteomes" id="UP000672934">
    <property type="component" value="Unassembled WGS sequence"/>
</dbReference>
<feature type="transmembrane region" description="Helical" evidence="5">
    <location>
        <begin position="69"/>
        <end position="93"/>
    </location>
</feature>
<dbReference type="Gene3D" id="1.20.1250.20">
    <property type="entry name" value="MFS general substrate transporter like domains"/>
    <property type="match status" value="1"/>
</dbReference>
<dbReference type="PANTHER" id="PTHR23508">
    <property type="entry name" value="CARBOXYLIC ACID TRANSPORTER PROTEIN HOMOLOG"/>
    <property type="match status" value="1"/>
</dbReference>
<feature type="transmembrane region" description="Helical" evidence="5">
    <location>
        <begin position="223"/>
        <end position="243"/>
    </location>
</feature>
<feature type="transmembrane region" description="Helical" evidence="5">
    <location>
        <begin position="459"/>
        <end position="479"/>
    </location>
</feature>
<dbReference type="Pfam" id="PF07690">
    <property type="entry name" value="MFS_1"/>
    <property type="match status" value="1"/>
</dbReference>
<comment type="caution">
    <text evidence="7">The sequence shown here is derived from an EMBL/GenBank/DDBJ whole genome shotgun (WGS) entry which is preliminary data.</text>
</comment>
<comment type="subcellular location">
    <subcellularLocation>
        <location evidence="1">Membrane</location>
        <topology evidence="1">Multi-pass membrane protein</topology>
    </subcellularLocation>
</comment>
<dbReference type="PROSITE" id="PS50850">
    <property type="entry name" value="MFS"/>
    <property type="match status" value="1"/>
</dbReference>
<keyword evidence="3 5" id="KW-1133">Transmembrane helix</keyword>
<feature type="transmembrane region" description="Helical" evidence="5">
    <location>
        <begin position="194"/>
        <end position="217"/>
    </location>
</feature>
<evidence type="ECO:0000313" key="8">
    <source>
        <dbReference type="Proteomes" id="UP000672934"/>
    </source>
</evidence>
<dbReference type="SUPFAM" id="SSF103473">
    <property type="entry name" value="MFS general substrate transporter"/>
    <property type="match status" value="1"/>
</dbReference>
<feature type="transmembrane region" description="Helical" evidence="5">
    <location>
        <begin position="370"/>
        <end position="387"/>
    </location>
</feature>
<dbReference type="EMBL" id="CAJPUY010000017">
    <property type="protein sequence ID" value="CAG2151434.1"/>
    <property type="molecule type" value="Genomic_DNA"/>
</dbReference>
<dbReference type="InterPro" id="IPR020846">
    <property type="entry name" value="MFS_dom"/>
</dbReference>
<accession>A0A916IW17</accession>
<dbReference type="GO" id="GO:0046943">
    <property type="term" value="F:carboxylic acid transmembrane transporter activity"/>
    <property type="evidence" value="ECO:0007669"/>
    <property type="project" value="TreeGrafter"/>
</dbReference>
<keyword evidence="4 5" id="KW-0472">Membrane</keyword>
<evidence type="ECO:0000256" key="2">
    <source>
        <dbReference type="ARBA" id="ARBA00022692"/>
    </source>
</evidence>
<reference evidence="7" key="1">
    <citation type="submission" date="2021-03" db="EMBL/GenBank/DDBJ databases">
        <authorList>
            <person name="Peeters C."/>
        </authorList>
    </citation>
    <scope>NUCLEOTIDE SEQUENCE</scope>
    <source>
        <strain evidence="7">LMG 31506</strain>
    </source>
</reference>
<dbReference type="InterPro" id="IPR036259">
    <property type="entry name" value="MFS_trans_sf"/>
</dbReference>
<feature type="transmembrane region" description="Helical" evidence="5">
    <location>
        <begin position="393"/>
        <end position="421"/>
    </location>
</feature>
<name>A0A916IW17_9BURK</name>
<sequence>MGERATQAVRIVKPIQGADPGMRLLCHGSAPVPAHETHNKTYGDAMTSPSRTLDVQQFINEHRFSRYQWLILVTCFLLIAIDAYDSVAIGFVVPVLLKEWGTTRAAFGPVLSVGVLGLALGALIAGPLFHRTSPKTVMVGSMLLFGVCSLGTMTADSLVSLGAWRFFTGLGVGAAVPGAVTLIYEYAPARMSALLVNTIACGALIGASSCGMAAAAVVPAYGWTSVFLIGGVVPVVLALFMLVTMPQPLQFMVQQGYPAPAIASVLRRIAPGAQIADDTRFVLTAAPEAGKAGVAVVLSRQLRTGTTMLWAAYFFGTFAYYLLLGWLPTLVQDMGASLRHSTLITVLMTVGGIFGTFLFGWLMDRIDRNTVVAGAFVLGGLGMWLVGQQKGDLAWVATCVFIGGVGLSGALMSMGAVAAAYYPASGRSTGIAWMHGVGRFGGIVGPLAGALMLRDGFSLGTVFTVVMGFVLVSAVALVIKGAAARRAAGNSLQVESV</sequence>
<dbReference type="PANTHER" id="PTHR23508:SF10">
    <property type="entry name" value="CARBOXYLIC ACID TRANSPORTER PROTEIN HOMOLOG"/>
    <property type="match status" value="1"/>
</dbReference>
<feature type="transmembrane region" description="Helical" evidence="5">
    <location>
        <begin position="166"/>
        <end position="187"/>
    </location>
</feature>
<dbReference type="GO" id="GO:0005886">
    <property type="term" value="C:plasma membrane"/>
    <property type="evidence" value="ECO:0007669"/>
    <property type="project" value="TreeGrafter"/>
</dbReference>